<sequence>MAGNSCMAHHKVRLPACTLQATPTLVSSPTPTKQDNLIITMEALKMRIFLAIMAALMAVSSLQNVAAADAPAPSPTSGATATFAPAALASLAALAFGLLF</sequence>
<dbReference type="Proteomes" id="UP000326939">
    <property type="component" value="Chromosome 19"/>
</dbReference>
<evidence type="ECO:0000313" key="12">
    <source>
        <dbReference type="EMBL" id="KAB5512207.1"/>
    </source>
</evidence>
<accession>A0A5N5JAW8</accession>
<reference evidence="13" key="1">
    <citation type="journal article" date="2019" name="Gigascience">
        <title>De novo genome assembly of the endangered Acer yangbiense, a plant species with extremely small populations endemic to Yunnan Province, China.</title>
        <authorList>
            <person name="Yang J."/>
            <person name="Wariss H.M."/>
            <person name="Tao L."/>
            <person name="Zhang R."/>
            <person name="Yun Q."/>
            <person name="Hollingsworth P."/>
            <person name="Dao Z."/>
            <person name="Luo G."/>
            <person name="Guo H."/>
            <person name="Ma Y."/>
            <person name="Sun W."/>
        </authorList>
    </citation>
    <scope>NUCLEOTIDE SEQUENCE [LARGE SCALE GENOMIC DNA]</scope>
    <source>
        <strain evidence="13">cv. br00</strain>
    </source>
</reference>
<keyword evidence="3" id="KW-0336">GPI-anchor</keyword>
<keyword evidence="6 11" id="KW-0472">Membrane</keyword>
<organism evidence="12 13">
    <name type="scientific">Salix brachista</name>
    <dbReference type="NCBI Taxonomy" id="2182728"/>
    <lineage>
        <taxon>Eukaryota</taxon>
        <taxon>Viridiplantae</taxon>
        <taxon>Streptophyta</taxon>
        <taxon>Embryophyta</taxon>
        <taxon>Tracheophyta</taxon>
        <taxon>Spermatophyta</taxon>
        <taxon>Magnoliopsida</taxon>
        <taxon>eudicotyledons</taxon>
        <taxon>Gunneridae</taxon>
        <taxon>Pentapetalae</taxon>
        <taxon>rosids</taxon>
        <taxon>fabids</taxon>
        <taxon>Malpighiales</taxon>
        <taxon>Salicaceae</taxon>
        <taxon>Saliceae</taxon>
        <taxon>Salix</taxon>
    </lineage>
</organism>
<dbReference type="EMBL" id="VDCV01000019">
    <property type="protein sequence ID" value="KAB5512207.1"/>
    <property type="molecule type" value="Genomic_DNA"/>
</dbReference>
<dbReference type="AlphaFoldDB" id="A0A5N5JAW8"/>
<evidence type="ECO:0000256" key="10">
    <source>
        <dbReference type="ARBA" id="ARBA00037868"/>
    </source>
</evidence>
<comment type="subcellular location">
    <subcellularLocation>
        <location evidence="10">Endomembrane system</location>
        <topology evidence="10">Lipid-anchor</topology>
    </subcellularLocation>
    <subcellularLocation>
        <location evidence="1">Membrane</location>
        <topology evidence="1">Lipid-anchor</topology>
        <topology evidence="1">GPI-anchor</topology>
    </subcellularLocation>
</comment>
<keyword evidence="13" id="KW-1185">Reference proteome</keyword>
<dbReference type="GO" id="GO:0012505">
    <property type="term" value="C:endomembrane system"/>
    <property type="evidence" value="ECO:0007669"/>
    <property type="project" value="UniProtKB-SubCell"/>
</dbReference>
<gene>
    <name evidence="12" type="ORF">DKX38_029235</name>
</gene>
<evidence type="ECO:0000256" key="6">
    <source>
        <dbReference type="ARBA" id="ARBA00023136"/>
    </source>
</evidence>
<evidence type="ECO:0000256" key="1">
    <source>
        <dbReference type="ARBA" id="ARBA00004589"/>
    </source>
</evidence>
<comment type="similarity">
    <text evidence="2">Belongs to the AG-peptide AGP family.</text>
</comment>
<name>A0A5N5JAW8_9ROSI</name>
<dbReference type="PANTHER" id="PTHR34114">
    <property type="entry name" value="ARABINOGALACTAN PEPTIDE 1"/>
    <property type="match status" value="1"/>
</dbReference>
<dbReference type="GO" id="GO:0098552">
    <property type="term" value="C:side of membrane"/>
    <property type="evidence" value="ECO:0007669"/>
    <property type="project" value="UniProtKB-KW"/>
</dbReference>
<proteinExistence type="inferred from homology"/>
<evidence type="ECO:0000256" key="2">
    <source>
        <dbReference type="ARBA" id="ARBA00005835"/>
    </source>
</evidence>
<keyword evidence="11" id="KW-1133">Transmembrane helix</keyword>
<keyword evidence="8" id="KW-0379">Hydroxylation</keyword>
<dbReference type="InterPro" id="IPR039281">
    <property type="entry name" value="AGP3/12/13/14/21"/>
</dbReference>
<dbReference type="PANTHER" id="PTHR34114:SF21">
    <property type="match status" value="1"/>
</dbReference>
<evidence type="ECO:0000256" key="9">
    <source>
        <dbReference type="ARBA" id="ARBA00023288"/>
    </source>
</evidence>
<keyword evidence="11" id="KW-0812">Transmembrane</keyword>
<comment type="caution">
    <text evidence="12">The sequence shown here is derived from an EMBL/GenBank/DDBJ whole genome shotgun (WGS) entry which is preliminary data.</text>
</comment>
<evidence type="ECO:0000256" key="5">
    <source>
        <dbReference type="ARBA" id="ARBA00022974"/>
    </source>
</evidence>
<evidence type="ECO:0000313" key="13">
    <source>
        <dbReference type="Proteomes" id="UP000326939"/>
    </source>
</evidence>
<keyword evidence="4" id="KW-0732">Signal</keyword>
<evidence type="ECO:0000256" key="7">
    <source>
        <dbReference type="ARBA" id="ARBA00023180"/>
    </source>
</evidence>
<keyword evidence="9" id="KW-0449">Lipoprotein</keyword>
<evidence type="ECO:0000256" key="11">
    <source>
        <dbReference type="SAM" id="Phobius"/>
    </source>
</evidence>
<protein>
    <submittedName>
        <fullName evidence="12">Uncharacterized protein</fullName>
    </submittedName>
</protein>
<feature type="transmembrane region" description="Helical" evidence="11">
    <location>
        <begin position="48"/>
        <end position="66"/>
    </location>
</feature>
<evidence type="ECO:0000256" key="3">
    <source>
        <dbReference type="ARBA" id="ARBA00022622"/>
    </source>
</evidence>
<feature type="transmembrane region" description="Helical" evidence="11">
    <location>
        <begin position="78"/>
        <end position="99"/>
    </location>
</feature>
<evidence type="ECO:0000256" key="4">
    <source>
        <dbReference type="ARBA" id="ARBA00022729"/>
    </source>
</evidence>
<evidence type="ECO:0000256" key="8">
    <source>
        <dbReference type="ARBA" id="ARBA00023278"/>
    </source>
</evidence>
<keyword evidence="5" id="KW-0654">Proteoglycan</keyword>
<keyword evidence="7" id="KW-0325">Glycoprotein</keyword>